<dbReference type="GO" id="GO:0052689">
    <property type="term" value="F:carboxylic ester hydrolase activity"/>
    <property type="evidence" value="ECO:0007669"/>
    <property type="project" value="UniProtKB-KW"/>
</dbReference>
<dbReference type="Proteomes" id="UP000193228">
    <property type="component" value="Unassembled WGS sequence"/>
</dbReference>
<protein>
    <submittedName>
        <fullName evidence="8">Feruloyl esterase</fullName>
    </submittedName>
</protein>
<evidence type="ECO:0000256" key="6">
    <source>
        <dbReference type="ARBA" id="ARBA00022837"/>
    </source>
</evidence>
<organism evidence="8 9">
    <name type="scientific">Paraburkholderia susongensis</name>
    <dbReference type="NCBI Taxonomy" id="1515439"/>
    <lineage>
        <taxon>Bacteria</taxon>
        <taxon>Pseudomonadati</taxon>
        <taxon>Pseudomonadota</taxon>
        <taxon>Betaproteobacteria</taxon>
        <taxon>Burkholderiales</taxon>
        <taxon>Burkholderiaceae</taxon>
        <taxon>Paraburkholderia</taxon>
    </lineage>
</organism>
<sequence>MASPFGLFVRRSNRVRVGIARSFLTWGMAGLCGLLVAACGSDDVTPATTAQTNASKCTSLNGQTIGGIQITATKRTEASGDVPAYCKVSATGAQGTTLDIEVDLPDNYANRLFHQGGGGFDGSIPTVESINQTFPLVKPLQRGMAFTASNGGNRDGNPADFITNATQKQDYSYAALGITVHFAKAVIASFYGQAPKYTYFEGASNGGRNAYLVAQDWPADYDGIIAGSETMDMATQTMAWLNMASKVGTAAMPSSAQWTAAYQAALQQCGNANGVILNPDACTYDPAPLQCGTAGAPAATCLTPAQLQTVRQQIGALNTGSGTLLYSGYYWADFGSALGVDAYATLGGGFAGIATGDGNWLLPATTPGSLQATFNVDSAYPVIAAGLQTAGADHSLPAIAQYLVSGKKLISFHGGADPLLSARDHLRNWLTMTQLAGSAASNARFYREAGVGHVTGGNGPDQFDYIGPMIAWVEQGVAPGQLTMTKLDANGNVTATLPDCPYPSVPHYNGSGDINQAASYSCASS</sequence>
<keyword evidence="6" id="KW-0106">Calcium</keyword>
<evidence type="ECO:0000313" key="8">
    <source>
        <dbReference type="EMBL" id="SMG06666.1"/>
    </source>
</evidence>
<keyword evidence="5" id="KW-0378">Hydrolase</keyword>
<evidence type="ECO:0000256" key="1">
    <source>
        <dbReference type="ARBA" id="ARBA00006249"/>
    </source>
</evidence>
<keyword evidence="7" id="KW-1015">Disulfide bond</keyword>
<comment type="similarity">
    <text evidence="1">Belongs to the tannase family.</text>
</comment>
<dbReference type="SUPFAM" id="SSF53474">
    <property type="entry name" value="alpha/beta-Hydrolases"/>
    <property type="match status" value="1"/>
</dbReference>
<keyword evidence="9" id="KW-1185">Reference proteome</keyword>
<name>A0A1X7HXG0_9BURK</name>
<dbReference type="OrthoDB" id="7062032at2"/>
<keyword evidence="3" id="KW-0479">Metal-binding</keyword>
<dbReference type="InterPro" id="IPR011118">
    <property type="entry name" value="Tannase/feruloyl_esterase"/>
</dbReference>
<dbReference type="InterPro" id="IPR029058">
    <property type="entry name" value="AB_hydrolase_fold"/>
</dbReference>
<gene>
    <name evidence="8" type="ORF">SAMN06265784_101117</name>
</gene>
<evidence type="ECO:0000256" key="7">
    <source>
        <dbReference type="ARBA" id="ARBA00023157"/>
    </source>
</evidence>
<dbReference type="PANTHER" id="PTHR33938:SF15">
    <property type="entry name" value="FERULOYL ESTERASE B-RELATED"/>
    <property type="match status" value="1"/>
</dbReference>
<proteinExistence type="inferred from homology"/>
<dbReference type="GO" id="GO:0046872">
    <property type="term" value="F:metal ion binding"/>
    <property type="evidence" value="ECO:0007669"/>
    <property type="project" value="UniProtKB-KW"/>
</dbReference>
<keyword evidence="4" id="KW-0732">Signal</keyword>
<reference evidence="9" key="1">
    <citation type="submission" date="2017-04" db="EMBL/GenBank/DDBJ databases">
        <authorList>
            <person name="Varghese N."/>
            <person name="Submissions S."/>
        </authorList>
    </citation>
    <scope>NUCLEOTIDE SEQUENCE [LARGE SCALE GENOMIC DNA]</scope>
    <source>
        <strain evidence="9">LMG 29540</strain>
    </source>
</reference>
<dbReference type="RefSeq" id="WP_085480328.1">
    <property type="nucleotide sequence ID" value="NZ_FXAT01000001.1"/>
</dbReference>
<evidence type="ECO:0000256" key="2">
    <source>
        <dbReference type="ARBA" id="ARBA00022487"/>
    </source>
</evidence>
<keyword evidence="2" id="KW-0719">Serine esterase</keyword>
<dbReference type="AlphaFoldDB" id="A0A1X7HXG0"/>
<evidence type="ECO:0000256" key="5">
    <source>
        <dbReference type="ARBA" id="ARBA00022801"/>
    </source>
</evidence>
<evidence type="ECO:0000256" key="3">
    <source>
        <dbReference type="ARBA" id="ARBA00022723"/>
    </source>
</evidence>
<accession>A0A1X7HXG0</accession>
<dbReference type="Gene3D" id="3.40.50.1820">
    <property type="entry name" value="alpha/beta hydrolase"/>
    <property type="match status" value="1"/>
</dbReference>
<dbReference type="STRING" id="1515439.SAMN06265784_101117"/>
<evidence type="ECO:0000256" key="4">
    <source>
        <dbReference type="ARBA" id="ARBA00022729"/>
    </source>
</evidence>
<dbReference type="Pfam" id="PF07519">
    <property type="entry name" value="Tannase"/>
    <property type="match status" value="2"/>
</dbReference>
<dbReference type="PANTHER" id="PTHR33938">
    <property type="entry name" value="FERULOYL ESTERASE B-RELATED"/>
    <property type="match status" value="1"/>
</dbReference>
<dbReference type="EMBL" id="FXAT01000001">
    <property type="protein sequence ID" value="SMG06666.1"/>
    <property type="molecule type" value="Genomic_DNA"/>
</dbReference>
<evidence type="ECO:0000313" key="9">
    <source>
        <dbReference type="Proteomes" id="UP000193228"/>
    </source>
</evidence>